<evidence type="ECO:0000313" key="2">
    <source>
        <dbReference type="EMBL" id="PJM73919.1"/>
    </source>
</evidence>
<name>A0A2M9HAT8_9BIFI</name>
<comment type="caution">
    <text evidence="2">The sequence shown here is derived from an EMBL/GenBank/DDBJ whole genome shotgun (WGS) entry which is preliminary data.</text>
</comment>
<dbReference type="OrthoDB" id="3242799at2"/>
<feature type="transmembrane region" description="Helical" evidence="1">
    <location>
        <begin position="12"/>
        <end position="36"/>
    </location>
</feature>
<evidence type="ECO:0000256" key="1">
    <source>
        <dbReference type="SAM" id="Phobius"/>
    </source>
</evidence>
<evidence type="ECO:0000313" key="3">
    <source>
        <dbReference type="Proteomes" id="UP000229095"/>
    </source>
</evidence>
<dbReference type="RefSeq" id="WP_100510063.1">
    <property type="nucleotide sequence ID" value="NZ_PEBI01000001.1"/>
</dbReference>
<keyword evidence="1" id="KW-1133">Transmembrane helix</keyword>
<dbReference type="AlphaFoldDB" id="A0A2M9HAT8"/>
<organism evidence="2 3">
    <name type="scientific">Bifidobacterium primatium</name>
    <dbReference type="NCBI Taxonomy" id="2045438"/>
    <lineage>
        <taxon>Bacteria</taxon>
        <taxon>Bacillati</taxon>
        <taxon>Actinomycetota</taxon>
        <taxon>Actinomycetes</taxon>
        <taxon>Bifidobacteriales</taxon>
        <taxon>Bifidobacteriaceae</taxon>
        <taxon>Bifidobacterium</taxon>
    </lineage>
</organism>
<keyword evidence="3" id="KW-1185">Reference proteome</keyword>
<protein>
    <submittedName>
        <fullName evidence="2">Uncharacterized protein</fullName>
    </submittedName>
</protein>
<reference evidence="2 3" key="1">
    <citation type="submission" date="2017-10" db="EMBL/GenBank/DDBJ databases">
        <title>Draft genome sequences of strains TRE 1, TRE 9, TRE H and TRI 7, isolated from tamarins, belonging to four potential novel Bifidobacterium species.</title>
        <authorList>
            <person name="Mattarelli P."/>
            <person name="Modesto M."/>
            <person name="Puglisi E."/>
            <person name="Morelli L."/>
            <person name="Spezio C."/>
            <person name="Bonetti A."/>
            <person name="Sandri C."/>
        </authorList>
    </citation>
    <scope>NUCLEOTIDE SEQUENCE [LARGE SCALE GENOMIC DNA]</scope>
    <source>
        <strain evidence="3">TRE1</strain>
    </source>
</reference>
<keyword evidence="1" id="KW-0472">Membrane</keyword>
<gene>
    <name evidence="2" type="ORF">CS006_01810</name>
</gene>
<sequence length="200" mass="21235">MPNSNSSSSRRRLIVIVTAAVIIIIALFSAFVWPGWAMKDNGGDARSMQTQSAAATPTIEASALPKNASELVKAFPDAVANYARTGVEATKDWESAKPVEEYAVTYSTGAKSKDVAMVIGQWSNSSGAKTQYDKLTAALEGDTLAHGNVKVSGANKGTYVVKADADDDTKAVAVWQNDTVVFQVTGGKDAVMAFYQKFPM</sequence>
<keyword evidence="1" id="KW-0812">Transmembrane</keyword>
<dbReference type="Proteomes" id="UP000229095">
    <property type="component" value="Unassembled WGS sequence"/>
</dbReference>
<proteinExistence type="predicted"/>
<dbReference type="EMBL" id="PEBI01000001">
    <property type="protein sequence ID" value="PJM73919.1"/>
    <property type="molecule type" value="Genomic_DNA"/>
</dbReference>
<accession>A0A2M9HAT8</accession>